<evidence type="ECO:0000313" key="2">
    <source>
        <dbReference type="Proteomes" id="UP000606974"/>
    </source>
</evidence>
<dbReference type="Proteomes" id="UP000606974">
    <property type="component" value="Unassembled WGS sequence"/>
</dbReference>
<comment type="caution">
    <text evidence="1">The sequence shown here is derived from an EMBL/GenBank/DDBJ whole genome shotgun (WGS) entry which is preliminary data.</text>
</comment>
<name>A0A8H7AF56_9EURO</name>
<sequence>MGCEKAPKFGCLGHGMKSWIRNAVIVGDWAVTTILSGSVWLKALVRHEVKAGASLFGQRTSYYTDDAVVTAAVYAAQQARQVSSISLSIVNARSTDIVVAFCCSARNTPMSFEIAKEQLQLYFFGSLDSWDPDQSTSSNGKKSAQPEGLSIERLLLVRGMGKLLP</sequence>
<dbReference type="EMBL" id="JAACFV010000096">
    <property type="protein sequence ID" value="KAF7505996.1"/>
    <property type="molecule type" value="Genomic_DNA"/>
</dbReference>
<evidence type="ECO:0000313" key="1">
    <source>
        <dbReference type="EMBL" id="KAF7505996.1"/>
    </source>
</evidence>
<keyword evidence="2" id="KW-1185">Reference proteome</keyword>
<gene>
    <name evidence="1" type="ORF">GJ744_012343</name>
</gene>
<dbReference type="AlphaFoldDB" id="A0A8H7AF56"/>
<protein>
    <submittedName>
        <fullName evidence="1">Uncharacterized protein</fullName>
    </submittedName>
</protein>
<organism evidence="1 2">
    <name type="scientific">Endocarpon pusillum</name>
    <dbReference type="NCBI Taxonomy" id="364733"/>
    <lineage>
        <taxon>Eukaryota</taxon>
        <taxon>Fungi</taxon>
        <taxon>Dikarya</taxon>
        <taxon>Ascomycota</taxon>
        <taxon>Pezizomycotina</taxon>
        <taxon>Eurotiomycetes</taxon>
        <taxon>Chaetothyriomycetidae</taxon>
        <taxon>Verrucariales</taxon>
        <taxon>Verrucariaceae</taxon>
        <taxon>Endocarpon</taxon>
    </lineage>
</organism>
<accession>A0A8H7AF56</accession>
<reference evidence="1" key="1">
    <citation type="submission" date="2020-02" db="EMBL/GenBank/DDBJ databases">
        <authorList>
            <person name="Palmer J.M."/>
        </authorList>
    </citation>
    <scope>NUCLEOTIDE SEQUENCE</scope>
    <source>
        <strain evidence="1">EPUS1.4</strain>
        <tissue evidence="1">Thallus</tissue>
    </source>
</reference>
<proteinExistence type="predicted"/>